<evidence type="ECO:0000259" key="4">
    <source>
        <dbReference type="Pfam" id="PF01206"/>
    </source>
</evidence>
<dbReference type="RefSeq" id="WP_016504171.1">
    <property type="nucleotide sequence ID" value="NZ_AMSD01000002.1"/>
</dbReference>
<comment type="similarity">
    <text evidence="1 3">Belongs to the sulfur carrier protein TusA family.</text>
</comment>
<dbReference type="HAMAP" id="MF_00413">
    <property type="entry name" value="Thiourid_synth_A"/>
    <property type="match status" value="1"/>
</dbReference>
<protein>
    <recommendedName>
        <fullName evidence="3">Sulfur carrier protein TusA</fullName>
    </recommendedName>
</protein>
<dbReference type="AlphaFoldDB" id="S3DIJ2"/>
<dbReference type="EMBL" id="AMSD01000002">
    <property type="protein sequence ID" value="EPE37540.1"/>
    <property type="molecule type" value="Genomic_DNA"/>
</dbReference>
<accession>S3DIJ2</accession>
<dbReference type="InterPro" id="IPR022931">
    <property type="entry name" value="Sulphur_carrier_TusA"/>
</dbReference>
<dbReference type="PANTHER" id="PTHR33279:SF2">
    <property type="entry name" value="SULFUR CARRIER PROTEIN TUSA"/>
    <property type="match status" value="1"/>
</dbReference>
<evidence type="ECO:0000256" key="2">
    <source>
        <dbReference type="ARBA" id="ARBA00022490"/>
    </source>
</evidence>
<feature type="domain" description="UPF0033" evidence="4">
    <location>
        <begin position="11"/>
        <end position="79"/>
    </location>
</feature>
<comment type="caution">
    <text evidence="5">The sequence shown here is derived from an EMBL/GenBank/DDBJ whole genome shotgun (WGS) entry which is preliminary data.</text>
</comment>
<evidence type="ECO:0000313" key="5">
    <source>
        <dbReference type="EMBL" id="EPE37540.1"/>
    </source>
</evidence>
<gene>
    <name evidence="3" type="primary">tusA</name>
    <name evidence="5" type="ORF">O1U_0845</name>
</gene>
<dbReference type="SUPFAM" id="SSF64307">
    <property type="entry name" value="SirA-like"/>
    <property type="match status" value="1"/>
</dbReference>
<reference evidence="5 6" key="1">
    <citation type="journal article" date="2014" name="Environ. Microbiol.">
        <title>Genomic signatures of obligate host dependence in the luminous bacterial symbiont of a vertebrate.</title>
        <authorList>
            <person name="Hendry T.A."/>
            <person name="de Wet J.R."/>
            <person name="Dunlap P.V."/>
        </authorList>
    </citation>
    <scope>NUCLEOTIDE SEQUENCE [LARGE SCALE GENOMIC DNA]</scope>
    <source>
        <strain evidence="5 6">Akat1</strain>
    </source>
</reference>
<dbReference type="GO" id="GO:0005737">
    <property type="term" value="C:cytoplasm"/>
    <property type="evidence" value="ECO:0007669"/>
    <property type="project" value="UniProtKB-SubCell"/>
</dbReference>
<comment type="function">
    <text evidence="3">Sulfur carrier protein which probably makes part of a sulfur-relay system.</text>
</comment>
<keyword evidence="6" id="KW-1185">Reference proteome</keyword>
<dbReference type="GO" id="GO:0002143">
    <property type="term" value="P:tRNA wobble position uridine thiolation"/>
    <property type="evidence" value="ECO:0007669"/>
    <property type="project" value="InterPro"/>
</dbReference>
<dbReference type="InterPro" id="IPR036868">
    <property type="entry name" value="TusA-like_sf"/>
</dbReference>
<sequence length="82" mass="9721">MKFPSKHKTHTLSIEGLRCPEPIMIIRKTIRIMKDGDFLLIKSDDPSTRRDIPNLCRFMDHKLLIIKTNKLPYRYLIKKGIK</sequence>
<keyword evidence="2 3" id="KW-0963">Cytoplasm</keyword>
<dbReference type="Proteomes" id="UP000053688">
    <property type="component" value="Unassembled WGS sequence"/>
</dbReference>
<feature type="active site" description="Cysteine persulfide intermediate" evidence="3">
    <location>
        <position position="19"/>
    </location>
</feature>
<dbReference type="NCBIfam" id="NF001423">
    <property type="entry name" value="PRK00299.1"/>
    <property type="match status" value="1"/>
</dbReference>
<dbReference type="eggNOG" id="COG0425">
    <property type="taxonomic scope" value="Bacteria"/>
</dbReference>
<evidence type="ECO:0000256" key="3">
    <source>
        <dbReference type="HAMAP-Rule" id="MF_00413"/>
    </source>
</evidence>
<evidence type="ECO:0000256" key="1">
    <source>
        <dbReference type="ARBA" id="ARBA00008984"/>
    </source>
</evidence>
<dbReference type="GO" id="GO:0097163">
    <property type="term" value="F:sulfur carrier activity"/>
    <property type="evidence" value="ECO:0007669"/>
    <property type="project" value="UniProtKB-UniRule"/>
</dbReference>
<proteinExistence type="inferred from homology"/>
<dbReference type="Pfam" id="PF01206">
    <property type="entry name" value="TusA"/>
    <property type="match status" value="1"/>
</dbReference>
<comment type="subcellular location">
    <subcellularLocation>
        <location evidence="3">Cytoplasm</location>
    </subcellularLocation>
</comment>
<name>S3DIJ2_9GAMM</name>
<dbReference type="InterPro" id="IPR001455">
    <property type="entry name" value="TusA-like"/>
</dbReference>
<dbReference type="PANTHER" id="PTHR33279">
    <property type="entry name" value="SULFUR CARRIER PROTEIN YEDF-RELATED"/>
    <property type="match status" value="1"/>
</dbReference>
<organism evidence="5 6">
    <name type="scientific">Candidatus Photodesmus katoptron Akat1</name>
    <dbReference type="NCBI Taxonomy" id="1236703"/>
    <lineage>
        <taxon>Bacteria</taxon>
        <taxon>Pseudomonadati</taxon>
        <taxon>Pseudomonadota</taxon>
        <taxon>Gammaproteobacteria</taxon>
        <taxon>Vibrionales</taxon>
        <taxon>Vibrionaceae</taxon>
        <taxon>Candidatus Photodesmus</taxon>
    </lineage>
</organism>
<dbReference type="STRING" id="28176.CF66_6024"/>
<evidence type="ECO:0000313" key="6">
    <source>
        <dbReference type="Proteomes" id="UP000053688"/>
    </source>
</evidence>
<dbReference type="Gene3D" id="3.30.110.40">
    <property type="entry name" value="TusA-like domain"/>
    <property type="match status" value="1"/>
</dbReference>